<gene>
    <name evidence="2" type="ORF">PGT21_034041</name>
</gene>
<comment type="caution">
    <text evidence="2">The sequence shown here is derived from an EMBL/GenBank/DDBJ whole genome shotgun (WGS) entry which is preliminary data.</text>
</comment>
<evidence type="ECO:0000313" key="2">
    <source>
        <dbReference type="EMBL" id="KAA1069839.1"/>
    </source>
</evidence>
<proteinExistence type="predicted"/>
<accession>A0A5B0M0H6</accession>
<keyword evidence="1" id="KW-0732">Signal</keyword>
<keyword evidence="3" id="KW-1185">Reference proteome</keyword>
<evidence type="ECO:0000256" key="1">
    <source>
        <dbReference type="SAM" id="SignalP"/>
    </source>
</evidence>
<sequence>MVVYQLVFLVTLSLLLGLASAQDLQTVLQKAYDIKCDSKQKLKASDCLRAIAKFKYTSSKELDRDAVEIQKAFGNCVVTMYNINRDPMNQAVLEGSFKKILDKCKDSAGSAPLPGSPDGNAYYQHRPLRFTTRPRGIHIIPVEEDYPNLKPLCFPSPKILSSDCQNAYNNIPINHQTGTFLWSNDYAYVAPLSESINKTCQATIYTTDGSTLTIKKGKTTDGLFKQLIDACKDKPGVIFTSGGAKGLNGRVGIYVQRPQHRQNKKQ</sequence>
<protein>
    <submittedName>
        <fullName evidence="2">Uncharacterized protein</fullName>
    </submittedName>
</protein>
<organism evidence="2 3">
    <name type="scientific">Puccinia graminis f. sp. tritici</name>
    <dbReference type="NCBI Taxonomy" id="56615"/>
    <lineage>
        <taxon>Eukaryota</taxon>
        <taxon>Fungi</taxon>
        <taxon>Dikarya</taxon>
        <taxon>Basidiomycota</taxon>
        <taxon>Pucciniomycotina</taxon>
        <taxon>Pucciniomycetes</taxon>
        <taxon>Pucciniales</taxon>
        <taxon>Pucciniaceae</taxon>
        <taxon>Puccinia</taxon>
    </lineage>
</organism>
<dbReference type="AlphaFoldDB" id="A0A5B0M0H6"/>
<reference evidence="2 3" key="1">
    <citation type="submission" date="2019-05" db="EMBL/GenBank/DDBJ databases">
        <title>Emergence of the Ug99 lineage of the wheat stem rust pathogen through somatic hybridization.</title>
        <authorList>
            <person name="Li F."/>
            <person name="Upadhyaya N.M."/>
            <person name="Sperschneider J."/>
            <person name="Matny O."/>
            <person name="Nguyen-Phuc H."/>
            <person name="Mago R."/>
            <person name="Raley C."/>
            <person name="Miller M.E."/>
            <person name="Silverstein K.A.T."/>
            <person name="Henningsen E."/>
            <person name="Hirsch C.D."/>
            <person name="Visser B."/>
            <person name="Pretorius Z.A."/>
            <person name="Steffenson B.J."/>
            <person name="Schwessinger B."/>
            <person name="Dodds P.N."/>
            <person name="Figueroa M."/>
        </authorList>
    </citation>
    <scope>NUCLEOTIDE SEQUENCE [LARGE SCALE GENOMIC DNA]</scope>
    <source>
        <strain evidence="2">21-0</strain>
    </source>
</reference>
<feature type="chain" id="PRO_5022842184" evidence="1">
    <location>
        <begin position="22"/>
        <end position="266"/>
    </location>
</feature>
<dbReference type="EMBL" id="VSWC01000183">
    <property type="protein sequence ID" value="KAA1069839.1"/>
    <property type="molecule type" value="Genomic_DNA"/>
</dbReference>
<evidence type="ECO:0000313" key="3">
    <source>
        <dbReference type="Proteomes" id="UP000324748"/>
    </source>
</evidence>
<feature type="signal peptide" evidence="1">
    <location>
        <begin position="1"/>
        <end position="21"/>
    </location>
</feature>
<dbReference type="Proteomes" id="UP000324748">
    <property type="component" value="Unassembled WGS sequence"/>
</dbReference>
<name>A0A5B0M0H6_PUCGR</name>